<proteinExistence type="predicted"/>
<dbReference type="InterPro" id="IPR004358">
    <property type="entry name" value="Sig_transdc_His_kin-like_C"/>
</dbReference>
<evidence type="ECO:0000256" key="3">
    <source>
        <dbReference type="ARBA" id="ARBA00022553"/>
    </source>
</evidence>
<dbReference type="InterPro" id="IPR013656">
    <property type="entry name" value="PAS_4"/>
</dbReference>
<keyword evidence="6" id="KW-0418">Kinase</keyword>
<dbReference type="InterPro" id="IPR003594">
    <property type="entry name" value="HATPase_dom"/>
</dbReference>
<dbReference type="SUPFAM" id="SSF55785">
    <property type="entry name" value="PYP-like sensor domain (PAS domain)"/>
    <property type="match status" value="4"/>
</dbReference>
<dbReference type="InterPro" id="IPR036890">
    <property type="entry name" value="HATPase_C_sf"/>
</dbReference>
<dbReference type="CDD" id="cd00130">
    <property type="entry name" value="PAS"/>
    <property type="match status" value="4"/>
</dbReference>
<keyword evidence="3" id="KW-0597">Phosphoprotein</keyword>
<dbReference type="EC" id="2.7.13.3" evidence="2"/>
<dbReference type="EMBL" id="JWIR02000012">
    <property type="protein sequence ID" value="KKB42516.1"/>
    <property type="molecule type" value="Genomic_DNA"/>
</dbReference>
<dbReference type="InterPro" id="IPR000700">
    <property type="entry name" value="PAS-assoc_C"/>
</dbReference>
<dbReference type="GO" id="GO:0005524">
    <property type="term" value="F:ATP binding"/>
    <property type="evidence" value="ECO:0007669"/>
    <property type="project" value="UniProtKB-KW"/>
</dbReference>
<evidence type="ECO:0000256" key="7">
    <source>
        <dbReference type="ARBA" id="ARBA00022840"/>
    </source>
</evidence>
<dbReference type="SMART" id="SM00388">
    <property type="entry name" value="HisKA"/>
    <property type="match status" value="1"/>
</dbReference>
<dbReference type="InterPro" id="IPR003661">
    <property type="entry name" value="HisK_dim/P_dom"/>
</dbReference>
<dbReference type="InterPro" id="IPR036097">
    <property type="entry name" value="HisK_dim/P_sf"/>
</dbReference>
<feature type="domain" description="PAS" evidence="10">
    <location>
        <begin position="266"/>
        <end position="340"/>
    </location>
</feature>
<reference evidence="12" key="1">
    <citation type="submission" date="2015-02" db="EMBL/GenBank/DDBJ databases">
        <title>Genome Assembly of Bacillaceae bacterium MTCC 8252.</title>
        <authorList>
            <person name="Verma A."/>
            <person name="Khatri I."/>
            <person name="Mual P."/>
            <person name="Subramanian S."/>
            <person name="Krishnamurthi S."/>
        </authorList>
    </citation>
    <scope>NUCLEOTIDE SEQUENCE [LARGE SCALE GENOMIC DNA]</scope>
    <source>
        <strain evidence="12">MTCC 8252</strain>
    </source>
</reference>
<feature type="domain" description="Histidine kinase" evidence="9">
    <location>
        <begin position="522"/>
        <end position="726"/>
    </location>
</feature>
<dbReference type="Gene3D" id="3.30.565.10">
    <property type="entry name" value="Histidine kinase-like ATPase, C-terminal domain"/>
    <property type="match status" value="1"/>
</dbReference>
<dbReference type="PROSITE" id="PS50113">
    <property type="entry name" value="PAC"/>
    <property type="match status" value="2"/>
</dbReference>
<dbReference type="GO" id="GO:0000155">
    <property type="term" value="F:phosphorelay sensor kinase activity"/>
    <property type="evidence" value="ECO:0007669"/>
    <property type="project" value="InterPro"/>
</dbReference>
<sequence length="727" mass="84312">MTHTFFNSDFVTAREMEWFAQVSKDIFIILDGDYVIQGTNPAWHQVVGDSEIEAGQSLLMDYIHPEDQQLFIDQLRGKDRLSIEVRCSHKEGTYKWVDWYAIHRSEQRQKAIMLIGREVSYERMLELELKESKELGRVLLESADTSISIMDAEDRVIAVNKQFEELYGWRNEEIMGDIMPFYSHSEQVKKDFIELRKRVFQGGKIVNHEAVRVRKDGSLLPVSITVFPIRDINGHIVASLDQTRDMSQILDIQQQLMNSRKELEETNEQFQSILNSIIEVFFYVDKSWNFLFVNKLFANVLERDPEKLIGKSFWGVLPSKISPLAEDMLQESMRTGRKARFKDFSPLMNRYYEIFTFPTKNGMAVHARDIHDQEMNLQRLEDSERQIREIIENINEVFWITSVQDLKTEYVSAAYERVWKRPIKDVYQNKHSFADAVHPEDREAVIQSVADLDHIQPEIEFRILWPDGSVRWIRSKHTLVCGEDGQPLRIITVSADITELKEKDSLIRKGDKLGVVGQLAAGIAHEVRNPLTTIKGFVQLWRQDSNQVRYSEMILSELERIEFIMNEFLMLAKPHQETCMEPTDMNQVLKETAAFMQPEALLKETVMVCDLQEDLPKVMMEVKQIKQVMINLIKNALEAMENGGTIKIRTRKKRYKVIVQVEDTGSGISKERITRLGEPFYSNKEKGTGLGLMVSFKIIQNHHGTITFESEEGKGTLVEISLPFASQ</sequence>
<dbReference type="Pfam" id="PF08448">
    <property type="entry name" value="PAS_4"/>
    <property type="match status" value="2"/>
</dbReference>
<dbReference type="PANTHER" id="PTHR43065">
    <property type="entry name" value="SENSOR HISTIDINE KINASE"/>
    <property type="match status" value="1"/>
</dbReference>
<dbReference type="Proteomes" id="UP000031563">
    <property type="component" value="Unassembled WGS sequence"/>
</dbReference>
<evidence type="ECO:0000256" key="6">
    <source>
        <dbReference type="ARBA" id="ARBA00022777"/>
    </source>
</evidence>
<evidence type="ECO:0000256" key="2">
    <source>
        <dbReference type="ARBA" id="ARBA00012438"/>
    </source>
</evidence>
<evidence type="ECO:0000256" key="1">
    <source>
        <dbReference type="ARBA" id="ARBA00000085"/>
    </source>
</evidence>
<dbReference type="Pfam" id="PF02518">
    <property type="entry name" value="HATPase_c"/>
    <property type="match status" value="1"/>
</dbReference>
<comment type="caution">
    <text evidence="12">The sequence shown here is derived from an EMBL/GenBank/DDBJ whole genome shotgun (WGS) entry which is preliminary data.</text>
</comment>
<feature type="domain" description="PAC" evidence="11">
    <location>
        <begin position="206"/>
        <end position="258"/>
    </location>
</feature>
<dbReference type="InterPro" id="IPR035965">
    <property type="entry name" value="PAS-like_dom_sf"/>
</dbReference>
<dbReference type="SMART" id="SM00387">
    <property type="entry name" value="HATPase_c"/>
    <property type="match status" value="1"/>
</dbReference>
<keyword evidence="8" id="KW-0902">Two-component regulatory system</keyword>
<evidence type="ECO:0000256" key="4">
    <source>
        <dbReference type="ARBA" id="ARBA00022679"/>
    </source>
</evidence>
<keyword evidence="4" id="KW-0808">Transferase</keyword>
<dbReference type="SMART" id="SM00091">
    <property type="entry name" value="PAS"/>
    <property type="match status" value="4"/>
</dbReference>
<evidence type="ECO:0000256" key="8">
    <source>
        <dbReference type="ARBA" id="ARBA00023012"/>
    </source>
</evidence>
<dbReference type="PRINTS" id="PR00344">
    <property type="entry name" value="BCTRLSENSOR"/>
</dbReference>
<feature type="domain" description="PAC" evidence="11">
    <location>
        <begin position="457"/>
        <end position="509"/>
    </location>
</feature>
<dbReference type="PROSITE" id="PS50109">
    <property type="entry name" value="HIS_KIN"/>
    <property type="match status" value="1"/>
</dbReference>
<dbReference type="Pfam" id="PF08447">
    <property type="entry name" value="PAS_3"/>
    <property type="match status" value="2"/>
</dbReference>
<protein>
    <recommendedName>
        <fullName evidence="2">histidine kinase</fullName>
        <ecNumber evidence="2">2.7.13.3</ecNumber>
    </recommendedName>
</protein>
<evidence type="ECO:0000259" key="9">
    <source>
        <dbReference type="PROSITE" id="PS50109"/>
    </source>
</evidence>
<dbReference type="PANTHER" id="PTHR43065:SF34">
    <property type="entry name" value="SPORULATION KINASE A"/>
    <property type="match status" value="1"/>
</dbReference>
<dbReference type="InterPro" id="IPR005467">
    <property type="entry name" value="His_kinase_dom"/>
</dbReference>
<dbReference type="PROSITE" id="PS50112">
    <property type="entry name" value="PAS"/>
    <property type="match status" value="3"/>
</dbReference>
<name>A0A0F5IAI3_BACTR</name>
<dbReference type="STRING" id="1221996.QY95_00365"/>
<evidence type="ECO:0000313" key="12">
    <source>
        <dbReference type="EMBL" id="KKB42516.1"/>
    </source>
</evidence>
<dbReference type="NCBIfam" id="TIGR00229">
    <property type="entry name" value="sensory_box"/>
    <property type="match status" value="2"/>
</dbReference>
<dbReference type="InterPro" id="IPR013655">
    <property type="entry name" value="PAS_fold_3"/>
</dbReference>
<dbReference type="SMART" id="SM00086">
    <property type="entry name" value="PAC"/>
    <property type="match status" value="3"/>
</dbReference>
<accession>A0A0F5IAI3</accession>
<dbReference type="Pfam" id="PF00512">
    <property type="entry name" value="HisKA"/>
    <property type="match status" value="1"/>
</dbReference>
<dbReference type="Gene3D" id="3.30.450.20">
    <property type="entry name" value="PAS domain"/>
    <property type="match status" value="4"/>
</dbReference>
<keyword evidence="13" id="KW-1185">Reference proteome</keyword>
<dbReference type="AlphaFoldDB" id="A0A0F5IAI3"/>
<dbReference type="CDD" id="cd00082">
    <property type="entry name" value="HisKA"/>
    <property type="match status" value="1"/>
</dbReference>
<feature type="domain" description="PAS" evidence="10">
    <location>
        <begin position="383"/>
        <end position="449"/>
    </location>
</feature>
<comment type="catalytic activity">
    <reaction evidence="1">
        <text>ATP + protein L-histidine = ADP + protein N-phospho-L-histidine.</text>
        <dbReference type="EC" id="2.7.13.3"/>
    </reaction>
</comment>
<evidence type="ECO:0000259" key="11">
    <source>
        <dbReference type="PROSITE" id="PS50113"/>
    </source>
</evidence>
<evidence type="ECO:0000313" key="13">
    <source>
        <dbReference type="Proteomes" id="UP000031563"/>
    </source>
</evidence>
<feature type="domain" description="PAS" evidence="10">
    <location>
        <begin position="132"/>
        <end position="176"/>
    </location>
</feature>
<dbReference type="SUPFAM" id="SSF55874">
    <property type="entry name" value="ATPase domain of HSP90 chaperone/DNA topoisomerase II/histidine kinase"/>
    <property type="match status" value="1"/>
</dbReference>
<dbReference type="RefSeq" id="WP_052725835.1">
    <property type="nucleotide sequence ID" value="NZ_JWIR02000012.1"/>
</dbReference>
<dbReference type="SUPFAM" id="SSF47384">
    <property type="entry name" value="Homodimeric domain of signal transducing histidine kinase"/>
    <property type="match status" value="1"/>
</dbReference>
<evidence type="ECO:0000259" key="10">
    <source>
        <dbReference type="PROSITE" id="PS50112"/>
    </source>
</evidence>
<dbReference type="InterPro" id="IPR001610">
    <property type="entry name" value="PAC"/>
</dbReference>
<gene>
    <name evidence="12" type="ORF">QY95_00365</name>
</gene>
<dbReference type="OrthoDB" id="9815750at2"/>
<keyword evidence="7" id="KW-0067">ATP-binding</keyword>
<dbReference type="InterPro" id="IPR000014">
    <property type="entry name" value="PAS"/>
</dbReference>
<keyword evidence="5" id="KW-0547">Nucleotide-binding</keyword>
<dbReference type="Gene3D" id="1.10.287.130">
    <property type="match status" value="1"/>
</dbReference>
<evidence type="ECO:0000256" key="5">
    <source>
        <dbReference type="ARBA" id="ARBA00022741"/>
    </source>
</evidence>
<organism evidence="12 13">
    <name type="scientific">Bacillus thermotolerans</name>
    <name type="common">Quasibacillus thermotolerans</name>
    <dbReference type="NCBI Taxonomy" id="1221996"/>
    <lineage>
        <taxon>Bacteria</taxon>
        <taxon>Bacillati</taxon>
        <taxon>Bacillota</taxon>
        <taxon>Bacilli</taxon>
        <taxon>Bacillales</taxon>
        <taxon>Bacillaceae</taxon>
        <taxon>Bacillus</taxon>
    </lineage>
</organism>